<reference evidence="1" key="2">
    <citation type="submission" date="2021-08" db="EMBL/GenBank/DDBJ databases">
        <authorList>
            <person name="Tani A."/>
            <person name="Ola A."/>
            <person name="Ogura Y."/>
            <person name="Katsura K."/>
            <person name="Hayashi T."/>
        </authorList>
    </citation>
    <scope>NUCLEOTIDE SEQUENCE</scope>
    <source>
        <strain evidence="1">DSM 16372</strain>
    </source>
</reference>
<accession>A0AAV4ZEN6</accession>
<dbReference type="Pfam" id="PF18934">
    <property type="entry name" value="DUF5682"/>
    <property type="match status" value="1"/>
</dbReference>
<dbReference type="AlphaFoldDB" id="A0AAV4ZEN6"/>
<dbReference type="InterPro" id="IPR043737">
    <property type="entry name" value="DUF5682"/>
</dbReference>
<comment type="caution">
    <text evidence="1">The sequence shown here is derived from an EMBL/GenBank/DDBJ whole genome shotgun (WGS) entry which is preliminary data.</text>
</comment>
<dbReference type="EMBL" id="BPQO01000001">
    <property type="protein sequence ID" value="GJD86653.1"/>
    <property type="molecule type" value="Genomic_DNA"/>
</dbReference>
<dbReference type="RefSeq" id="WP_066919095.1">
    <property type="nucleotide sequence ID" value="NZ_BPQO01000001.1"/>
</dbReference>
<protein>
    <submittedName>
        <fullName evidence="1">Uncharacterized protein</fullName>
    </submittedName>
</protein>
<evidence type="ECO:0000313" key="2">
    <source>
        <dbReference type="Proteomes" id="UP001055247"/>
    </source>
</evidence>
<proteinExistence type="predicted"/>
<evidence type="ECO:0000313" key="1">
    <source>
        <dbReference type="EMBL" id="GJD86653.1"/>
    </source>
</evidence>
<sequence>MRRRLPRAAGALPAAAWIEGFLEDSGTVLIHGEGLLGVVDDWLSGLDPETFTELLPLVRRTVATIAAPERRMIGEALARPGGAPVAGPAGPEFFDAARAAQVLPILRLLLGPEPARTTRDAA</sequence>
<reference evidence="1" key="1">
    <citation type="journal article" date="2016" name="Front. Microbiol.">
        <title>Genome Sequence of the Piezophilic, Mesophilic Sulfate-Reducing Bacterium Desulfovibrio indicus J2T.</title>
        <authorList>
            <person name="Cao J."/>
            <person name="Maignien L."/>
            <person name="Shao Z."/>
            <person name="Alain K."/>
            <person name="Jebbar M."/>
        </authorList>
    </citation>
    <scope>NUCLEOTIDE SEQUENCE</scope>
    <source>
        <strain evidence="1">DSM 16372</strain>
    </source>
</reference>
<dbReference type="Proteomes" id="UP001055247">
    <property type="component" value="Unassembled WGS sequence"/>
</dbReference>
<name>A0AAV4ZEN6_9HYPH</name>
<gene>
    <name evidence="1" type="ORF">BHAOGJBA_0147</name>
</gene>
<organism evidence="1 2">
    <name type="scientific">Methylobacterium hispanicum</name>
    <dbReference type="NCBI Taxonomy" id="270350"/>
    <lineage>
        <taxon>Bacteria</taxon>
        <taxon>Pseudomonadati</taxon>
        <taxon>Pseudomonadota</taxon>
        <taxon>Alphaproteobacteria</taxon>
        <taxon>Hyphomicrobiales</taxon>
        <taxon>Methylobacteriaceae</taxon>
        <taxon>Methylobacterium</taxon>
    </lineage>
</organism>
<keyword evidence="2" id="KW-1185">Reference proteome</keyword>